<name>A0ABW4Z7H2_9BACT</name>
<dbReference type="CDD" id="cd00118">
    <property type="entry name" value="LysM"/>
    <property type="match status" value="1"/>
</dbReference>
<dbReference type="InterPro" id="IPR018392">
    <property type="entry name" value="LysM"/>
</dbReference>
<protein>
    <submittedName>
        <fullName evidence="2">LysM peptidoglycan-binding domain-containing protein</fullName>
    </submittedName>
</protein>
<accession>A0ABW4Z7H2</accession>
<dbReference type="RefSeq" id="WP_377090134.1">
    <property type="nucleotide sequence ID" value="NZ_JBHSJL010000014.1"/>
</dbReference>
<gene>
    <name evidence="2" type="ORF">ACFSW8_03295</name>
</gene>
<dbReference type="InterPro" id="IPR036779">
    <property type="entry name" value="LysM_dom_sf"/>
</dbReference>
<dbReference type="SUPFAM" id="SSF54106">
    <property type="entry name" value="LysM domain"/>
    <property type="match status" value="1"/>
</dbReference>
<evidence type="ECO:0000259" key="1">
    <source>
        <dbReference type="PROSITE" id="PS51782"/>
    </source>
</evidence>
<dbReference type="Gene3D" id="3.10.350.10">
    <property type="entry name" value="LysM domain"/>
    <property type="match status" value="1"/>
</dbReference>
<dbReference type="EMBL" id="JBHUJB010000015">
    <property type="protein sequence ID" value="MFD2157920.1"/>
    <property type="molecule type" value="Genomic_DNA"/>
</dbReference>
<feature type="domain" description="LysM" evidence="1">
    <location>
        <begin position="136"/>
        <end position="180"/>
    </location>
</feature>
<evidence type="ECO:0000313" key="3">
    <source>
        <dbReference type="Proteomes" id="UP001597389"/>
    </source>
</evidence>
<proteinExistence type="predicted"/>
<dbReference type="Proteomes" id="UP001597389">
    <property type="component" value="Unassembled WGS sequence"/>
</dbReference>
<dbReference type="PROSITE" id="PS51782">
    <property type="entry name" value="LYSM"/>
    <property type="match status" value="1"/>
</dbReference>
<organism evidence="2 3">
    <name type="scientific">Rubritalea tangerina</name>
    <dbReference type="NCBI Taxonomy" id="430798"/>
    <lineage>
        <taxon>Bacteria</taxon>
        <taxon>Pseudomonadati</taxon>
        <taxon>Verrucomicrobiota</taxon>
        <taxon>Verrucomicrobiia</taxon>
        <taxon>Verrucomicrobiales</taxon>
        <taxon>Rubritaleaceae</taxon>
        <taxon>Rubritalea</taxon>
    </lineage>
</organism>
<reference evidence="3" key="1">
    <citation type="journal article" date="2019" name="Int. J. Syst. Evol. Microbiol.">
        <title>The Global Catalogue of Microorganisms (GCM) 10K type strain sequencing project: providing services to taxonomists for standard genome sequencing and annotation.</title>
        <authorList>
            <consortium name="The Broad Institute Genomics Platform"/>
            <consortium name="The Broad Institute Genome Sequencing Center for Infectious Disease"/>
            <person name="Wu L."/>
            <person name="Ma J."/>
        </authorList>
    </citation>
    <scope>NUCLEOTIDE SEQUENCE [LARGE SCALE GENOMIC DNA]</scope>
    <source>
        <strain evidence="3">CCUG 57942</strain>
    </source>
</reference>
<sequence>MSFSTLIRFFAAIMVLSALAVTLVVAKRAFSERDEKEAPASKVEAMLPAKQASDEAIAALVSKLEVENLPDVTPGERAFESARDLLEKGDFVAAEEKLKYVNTYYPTAVSAPEARRILGEMNMDRLFDGKEFAQFVEYEVKRGDSFFKIVRDHETHLDMLMFLNDMTRTDKLHPGDKFRLLALNYRLVVNIPRMTVSLWDGPRYIKGYEIRKSTLPSGSEIRKTKLIAKEAVYGEKRVSLPSSDFRRAEKVLVLKNPQVEIRPYREVDEGAVAALYLDASDVEELALLTRPSNSVEIRY</sequence>
<dbReference type="Pfam" id="PF01476">
    <property type="entry name" value="LysM"/>
    <property type="match status" value="1"/>
</dbReference>
<evidence type="ECO:0000313" key="2">
    <source>
        <dbReference type="EMBL" id="MFD2157920.1"/>
    </source>
</evidence>
<keyword evidence="3" id="KW-1185">Reference proteome</keyword>
<comment type="caution">
    <text evidence="2">The sequence shown here is derived from an EMBL/GenBank/DDBJ whole genome shotgun (WGS) entry which is preliminary data.</text>
</comment>